<reference evidence="3" key="1">
    <citation type="submission" date="2020-08" db="EMBL/GenBank/DDBJ databases">
        <title>Lacibacter sp. S13-6-6 genome sequencing.</title>
        <authorList>
            <person name="Jin L."/>
        </authorList>
    </citation>
    <scope>NUCLEOTIDE SEQUENCE [LARGE SCALE GENOMIC DNA]</scope>
    <source>
        <strain evidence="3">S13-6-6</strain>
    </source>
</reference>
<dbReference type="Gene3D" id="2.20.110.10">
    <property type="entry name" value="Histone H3 K4-specific methyltransferase SET7/9 N-terminal domain"/>
    <property type="match status" value="1"/>
</dbReference>
<sequence length="244" mass="27803">MNQLFNLSNLRIPALTVVAMFLFWMNGSAQCKDYTISVKGDTLNCTDMKDMKQGKWIVRYEEVRGEPGYEEEGEFRNGKKEGPWRVYTLMGDVLAIEYYRWGNKHGKQQYFNAMGDMIREESWLAQNPEKPTETIEVYDVNDPKKVYLVEVKLEASSVAHGFWTIYEPGTGKVLRKENFILGKLDDGTGSANGIIKKDPNDPADANTTKKETPKEKVKPKEILDYEKKNAGKKKIKVRTGQTGG</sequence>
<dbReference type="AlphaFoldDB" id="A0A7G5XM07"/>
<evidence type="ECO:0000256" key="1">
    <source>
        <dbReference type="SAM" id="MobiDB-lite"/>
    </source>
</evidence>
<evidence type="ECO:0000313" key="3">
    <source>
        <dbReference type="Proteomes" id="UP000515344"/>
    </source>
</evidence>
<dbReference type="Proteomes" id="UP000515344">
    <property type="component" value="Chromosome"/>
</dbReference>
<dbReference type="EMBL" id="CP060007">
    <property type="protein sequence ID" value="QNA46510.1"/>
    <property type="molecule type" value="Genomic_DNA"/>
</dbReference>
<proteinExistence type="predicted"/>
<protein>
    <recommendedName>
        <fullName evidence="4">MORN repeat variant</fullName>
    </recommendedName>
</protein>
<feature type="compositionally biased region" description="Basic and acidic residues" evidence="1">
    <location>
        <begin position="207"/>
        <end position="229"/>
    </location>
</feature>
<accession>A0A7G5XM07</accession>
<dbReference type="KEGG" id="lacs:H4075_10170"/>
<feature type="region of interest" description="Disordered" evidence="1">
    <location>
        <begin position="190"/>
        <end position="244"/>
    </location>
</feature>
<keyword evidence="3" id="KW-1185">Reference proteome</keyword>
<dbReference type="SUPFAM" id="SSF82185">
    <property type="entry name" value="Histone H3 K4-specific methyltransferase SET7/9 N-terminal domain"/>
    <property type="match status" value="1"/>
</dbReference>
<dbReference type="RefSeq" id="WP_182806402.1">
    <property type="nucleotide sequence ID" value="NZ_CP060007.1"/>
</dbReference>
<organism evidence="2 3">
    <name type="scientific">Lacibacter sediminis</name>
    <dbReference type="NCBI Taxonomy" id="2760713"/>
    <lineage>
        <taxon>Bacteria</taxon>
        <taxon>Pseudomonadati</taxon>
        <taxon>Bacteroidota</taxon>
        <taxon>Chitinophagia</taxon>
        <taxon>Chitinophagales</taxon>
        <taxon>Chitinophagaceae</taxon>
        <taxon>Lacibacter</taxon>
    </lineage>
</organism>
<evidence type="ECO:0000313" key="2">
    <source>
        <dbReference type="EMBL" id="QNA46510.1"/>
    </source>
</evidence>
<evidence type="ECO:0008006" key="4">
    <source>
        <dbReference type="Google" id="ProtNLM"/>
    </source>
</evidence>
<name>A0A7G5XM07_9BACT</name>
<gene>
    <name evidence="2" type="ORF">H4075_10170</name>
</gene>